<name>X0TTZ9_9ZZZZ</name>
<proteinExistence type="predicted"/>
<protein>
    <submittedName>
        <fullName evidence="1">Uncharacterized protein</fullName>
    </submittedName>
</protein>
<comment type="caution">
    <text evidence="1">The sequence shown here is derived from an EMBL/GenBank/DDBJ whole genome shotgun (WGS) entry which is preliminary data.</text>
</comment>
<organism evidence="1">
    <name type="scientific">marine sediment metagenome</name>
    <dbReference type="NCBI Taxonomy" id="412755"/>
    <lineage>
        <taxon>unclassified sequences</taxon>
        <taxon>metagenomes</taxon>
        <taxon>ecological metagenomes</taxon>
    </lineage>
</organism>
<sequence length="92" mass="9327">MLAHPGPGVDGPGPGIIAPVGYEEFVSENGVSGLATGGMAPLMAVGPPLSQIGFLGPDGMQVRWDIATAGGFDSTPLVTPGRYDFPQGAIYR</sequence>
<dbReference type="EMBL" id="BARS01016868">
    <property type="protein sequence ID" value="GAF91647.1"/>
    <property type="molecule type" value="Genomic_DNA"/>
</dbReference>
<reference evidence="1" key="1">
    <citation type="journal article" date="2014" name="Front. Microbiol.">
        <title>High frequency of phylogenetically diverse reductive dehalogenase-homologous genes in deep subseafloor sedimentary metagenomes.</title>
        <authorList>
            <person name="Kawai M."/>
            <person name="Futagami T."/>
            <person name="Toyoda A."/>
            <person name="Takaki Y."/>
            <person name="Nishi S."/>
            <person name="Hori S."/>
            <person name="Arai W."/>
            <person name="Tsubouchi T."/>
            <person name="Morono Y."/>
            <person name="Uchiyama I."/>
            <person name="Ito T."/>
            <person name="Fujiyama A."/>
            <person name="Inagaki F."/>
            <person name="Takami H."/>
        </authorList>
    </citation>
    <scope>NUCLEOTIDE SEQUENCE</scope>
    <source>
        <strain evidence="1">Expedition CK06-06</strain>
    </source>
</reference>
<accession>X0TTZ9</accession>
<feature type="non-terminal residue" evidence="1">
    <location>
        <position position="92"/>
    </location>
</feature>
<gene>
    <name evidence="1" type="ORF">S01H1_27671</name>
</gene>
<dbReference type="AlphaFoldDB" id="X0TTZ9"/>
<evidence type="ECO:0000313" key="1">
    <source>
        <dbReference type="EMBL" id="GAF91647.1"/>
    </source>
</evidence>